<dbReference type="InterPro" id="IPR021443">
    <property type="entry name" value="DUF3093"/>
</dbReference>
<reference evidence="2 3" key="1">
    <citation type="submission" date="2019-03" db="EMBL/GenBank/DDBJ databases">
        <authorList>
            <person name="Gonzalez-Pimentel J.L."/>
        </authorList>
    </citation>
    <scope>NUCLEOTIDE SEQUENCE [LARGE SCALE GENOMIC DNA]</scope>
    <source>
        <strain evidence="2 3">JCM 31289</strain>
    </source>
</reference>
<dbReference type="Pfam" id="PF11292">
    <property type="entry name" value="DUF3093"/>
    <property type="match status" value="1"/>
</dbReference>
<keyword evidence="1" id="KW-1133">Transmembrane helix</keyword>
<keyword evidence="3" id="KW-1185">Reference proteome</keyword>
<keyword evidence="1" id="KW-0812">Transmembrane</keyword>
<dbReference type="AlphaFoldDB" id="A0A4Z0HAQ2"/>
<evidence type="ECO:0000313" key="3">
    <source>
        <dbReference type="Proteomes" id="UP000297948"/>
    </source>
</evidence>
<protein>
    <submittedName>
        <fullName evidence="2">DUF3093 domain-containing protein</fullName>
    </submittedName>
</protein>
<feature type="transmembrane region" description="Helical" evidence="1">
    <location>
        <begin position="12"/>
        <end position="29"/>
    </location>
</feature>
<evidence type="ECO:0000313" key="2">
    <source>
        <dbReference type="EMBL" id="TGB12026.1"/>
    </source>
</evidence>
<organism evidence="2 3">
    <name type="scientific">Streptomyces palmae</name>
    <dbReference type="NCBI Taxonomy" id="1701085"/>
    <lineage>
        <taxon>Bacteria</taxon>
        <taxon>Bacillati</taxon>
        <taxon>Actinomycetota</taxon>
        <taxon>Actinomycetes</taxon>
        <taxon>Kitasatosporales</taxon>
        <taxon>Streptomycetaceae</taxon>
        <taxon>Streptomyces</taxon>
    </lineage>
</organism>
<comment type="caution">
    <text evidence="2">The sequence shown here is derived from an EMBL/GenBank/DDBJ whole genome shotgun (WGS) entry which is preliminary data.</text>
</comment>
<accession>A0A4Z0HAQ2</accession>
<dbReference type="RefSeq" id="WP_135338902.1">
    <property type="nucleotide sequence ID" value="NZ_JBHLTX010000013.1"/>
</dbReference>
<gene>
    <name evidence="2" type="ORF">E4099_11500</name>
</gene>
<sequence>MPLYHERLAVPRVWWLFVFLAGLATGLIALPLGAAAAGCGLLLGSGVGAAVAFRYGASSVRVTPGSLVAGPIRLPIEALGLPEILDAEEALAWRTFRADPHALMLLRGYVPTALRIEITDPRYRAPYLYLSTRQPMTLAAVLAFARRPCPADPR</sequence>
<evidence type="ECO:0000256" key="1">
    <source>
        <dbReference type="SAM" id="Phobius"/>
    </source>
</evidence>
<dbReference type="Proteomes" id="UP000297948">
    <property type="component" value="Unassembled WGS sequence"/>
</dbReference>
<dbReference type="OrthoDB" id="4233715at2"/>
<keyword evidence="1" id="KW-0472">Membrane</keyword>
<proteinExistence type="predicted"/>
<dbReference type="EMBL" id="SRID01000080">
    <property type="protein sequence ID" value="TGB12026.1"/>
    <property type="molecule type" value="Genomic_DNA"/>
</dbReference>
<name>A0A4Z0HAQ2_9ACTN</name>